<gene>
    <name evidence="4" type="ORF">MEUPH1_LOCUS27147</name>
</gene>
<dbReference type="InterPro" id="IPR027806">
    <property type="entry name" value="HARBI1_dom"/>
</dbReference>
<evidence type="ECO:0000256" key="1">
    <source>
        <dbReference type="ARBA" id="ARBA00001968"/>
    </source>
</evidence>
<sequence length="161" mass="18110">MPKLDRNMFYNCKQVPSVLLQGIVNADQIFIDVFAGDGAYPLTEKIMVPYKDNGHLTQNQKNFNKILSSSRVVVEQAFGKLIGRFRKLKHNMDVYHKSYCAKIITAACCLHNICMTTGDDFDADPYVSEIEIGGDLHEDGTRSGVLKRNTICNALLLQDHI</sequence>
<comment type="caution">
    <text evidence="4">The sequence shown here is derived from an EMBL/GenBank/DDBJ whole genome shotgun (WGS) entry which is preliminary data.</text>
</comment>
<dbReference type="GO" id="GO:0046872">
    <property type="term" value="F:metal ion binding"/>
    <property type="evidence" value="ECO:0007669"/>
    <property type="project" value="UniProtKB-KW"/>
</dbReference>
<dbReference type="AlphaFoldDB" id="A0AAV0XXK3"/>
<reference evidence="4 5" key="1">
    <citation type="submission" date="2023-01" db="EMBL/GenBank/DDBJ databases">
        <authorList>
            <person name="Whitehead M."/>
        </authorList>
    </citation>
    <scope>NUCLEOTIDE SEQUENCE [LARGE SCALE GENOMIC DNA]</scope>
</reference>
<evidence type="ECO:0000256" key="2">
    <source>
        <dbReference type="ARBA" id="ARBA00022723"/>
    </source>
</evidence>
<keyword evidence="5" id="KW-1185">Reference proteome</keyword>
<evidence type="ECO:0000313" key="5">
    <source>
        <dbReference type="Proteomes" id="UP001160148"/>
    </source>
</evidence>
<dbReference type="Proteomes" id="UP001160148">
    <property type="component" value="Unassembled WGS sequence"/>
</dbReference>
<proteinExistence type="predicted"/>
<dbReference type="EMBL" id="CARXXK010001096">
    <property type="protein sequence ID" value="CAI6373384.1"/>
    <property type="molecule type" value="Genomic_DNA"/>
</dbReference>
<dbReference type="Pfam" id="PF13359">
    <property type="entry name" value="DDE_Tnp_4"/>
    <property type="match status" value="1"/>
</dbReference>
<accession>A0AAV0XXK3</accession>
<evidence type="ECO:0000313" key="4">
    <source>
        <dbReference type="EMBL" id="CAI6373384.1"/>
    </source>
</evidence>
<name>A0AAV0XXK3_9HEMI</name>
<evidence type="ECO:0000259" key="3">
    <source>
        <dbReference type="Pfam" id="PF13359"/>
    </source>
</evidence>
<feature type="domain" description="DDE Tnp4" evidence="3">
    <location>
        <begin position="32"/>
        <end position="112"/>
    </location>
</feature>
<protein>
    <recommendedName>
        <fullName evidence="3">DDE Tnp4 domain-containing protein</fullName>
    </recommendedName>
</protein>
<keyword evidence="2" id="KW-0479">Metal-binding</keyword>
<comment type="cofactor">
    <cofactor evidence="1">
        <name>a divalent metal cation</name>
        <dbReference type="ChEBI" id="CHEBI:60240"/>
    </cofactor>
</comment>
<organism evidence="4 5">
    <name type="scientific">Macrosiphum euphorbiae</name>
    <name type="common">potato aphid</name>
    <dbReference type="NCBI Taxonomy" id="13131"/>
    <lineage>
        <taxon>Eukaryota</taxon>
        <taxon>Metazoa</taxon>
        <taxon>Ecdysozoa</taxon>
        <taxon>Arthropoda</taxon>
        <taxon>Hexapoda</taxon>
        <taxon>Insecta</taxon>
        <taxon>Pterygota</taxon>
        <taxon>Neoptera</taxon>
        <taxon>Paraneoptera</taxon>
        <taxon>Hemiptera</taxon>
        <taxon>Sternorrhyncha</taxon>
        <taxon>Aphidomorpha</taxon>
        <taxon>Aphidoidea</taxon>
        <taxon>Aphididae</taxon>
        <taxon>Macrosiphini</taxon>
        <taxon>Macrosiphum</taxon>
    </lineage>
</organism>